<dbReference type="FunFam" id="3.40.1360.10:FF:000002">
    <property type="entry name" value="DNA primase"/>
    <property type="match status" value="1"/>
</dbReference>
<dbReference type="SMART" id="SM00400">
    <property type="entry name" value="ZnF_CHCC"/>
    <property type="match status" value="1"/>
</dbReference>
<dbReference type="HAMAP" id="MF_00974">
    <property type="entry name" value="DNA_primase_DnaG"/>
    <property type="match status" value="1"/>
</dbReference>
<evidence type="ECO:0000256" key="8">
    <source>
        <dbReference type="ARBA" id="ARBA00022833"/>
    </source>
</evidence>
<dbReference type="InterPro" id="IPR013264">
    <property type="entry name" value="DNAG_N"/>
</dbReference>
<dbReference type="GO" id="GO:0000428">
    <property type="term" value="C:DNA-directed RNA polymerase complex"/>
    <property type="evidence" value="ECO:0007669"/>
    <property type="project" value="UniProtKB-KW"/>
</dbReference>
<keyword evidence="6 12" id="KW-0479">Metal-binding</keyword>
<dbReference type="Pfam" id="PF08275">
    <property type="entry name" value="DNAG_N"/>
    <property type="match status" value="1"/>
</dbReference>
<dbReference type="AlphaFoldDB" id="E6MF44"/>
<dbReference type="STRING" id="887929.HMP0721_0627"/>
<keyword evidence="2 12" id="KW-0639">Primosome</keyword>
<dbReference type="eggNOG" id="COG0358">
    <property type="taxonomic scope" value="Bacteria"/>
</dbReference>
<dbReference type="InterPro" id="IPR037068">
    <property type="entry name" value="DNA_primase_core_N_sf"/>
</dbReference>
<dbReference type="EMBL" id="AEQN01000011">
    <property type="protein sequence ID" value="EFV02204.1"/>
    <property type="molecule type" value="Genomic_DNA"/>
</dbReference>
<dbReference type="Gene3D" id="3.90.580.10">
    <property type="entry name" value="Zinc finger, CHC2-type domain"/>
    <property type="match status" value="1"/>
</dbReference>
<evidence type="ECO:0000256" key="6">
    <source>
        <dbReference type="ARBA" id="ARBA00022723"/>
    </source>
</evidence>
<dbReference type="InterPro" id="IPR030846">
    <property type="entry name" value="DnaG_bac"/>
</dbReference>
<dbReference type="Pfam" id="PF10410">
    <property type="entry name" value="DnaB_bind"/>
    <property type="match status" value="1"/>
</dbReference>
<keyword evidence="11 12" id="KW-0804">Transcription</keyword>
<dbReference type="CDD" id="cd03364">
    <property type="entry name" value="TOPRIM_DnaG_primases"/>
    <property type="match status" value="1"/>
</dbReference>
<dbReference type="Gene3D" id="3.40.1360.10">
    <property type="match status" value="1"/>
</dbReference>
<keyword evidence="10 12" id="KW-0238">DNA-binding</keyword>
<evidence type="ECO:0000256" key="13">
    <source>
        <dbReference type="PIRNR" id="PIRNR002811"/>
    </source>
</evidence>
<proteinExistence type="inferred from homology"/>
<comment type="domain">
    <text evidence="12">Contains an N-terminal zinc-binding domain, a central core domain that contains the primase activity, and a C-terminal DnaB-binding domain.</text>
</comment>
<evidence type="ECO:0000256" key="2">
    <source>
        <dbReference type="ARBA" id="ARBA00022515"/>
    </source>
</evidence>
<dbReference type="InterPro" id="IPR016136">
    <property type="entry name" value="DNA_helicase_N/primase_C"/>
</dbReference>
<dbReference type="InterPro" id="IPR034151">
    <property type="entry name" value="TOPRIM_DnaG_bac"/>
</dbReference>
<dbReference type="PIRSF" id="PIRSF002811">
    <property type="entry name" value="DnaG"/>
    <property type="match status" value="1"/>
</dbReference>
<dbReference type="GO" id="GO:0008270">
    <property type="term" value="F:zinc ion binding"/>
    <property type="evidence" value="ECO:0007669"/>
    <property type="project" value="UniProtKB-UniRule"/>
</dbReference>
<dbReference type="Pfam" id="PF13155">
    <property type="entry name" value="Toprim_2"/>
    <property type="match status" value="1"/>
</dbReference>
<dbReference type="Gene3D" id="3.90.980.10">
    <property type="entry name" value="DNA primase, catalytic core, N-terminal domain"/>
    <property type="match status" value="1"/>
</dbReference>
<evidence type="ECO:0000313" key="16">
    <source>
        <dbReference type="EMBL" id="EFV02204.1"/>
    </source>
</evidence>
<dbReference type="RefSeq" id="WP_006598048.1">
    <property type="nucleotide sequence ID" value="NZ_GL622359.1"/>
</dbReference>
<evidence type="ECO:0000256" key="11">
    <source>
        <dbReference type="ARBA" id="ARBA00023163"/>
    </source>
</evidence>
<comment type="cofactor">
    <cofactor evidence="12 13 14">
        <name>Zn(2+)</name>
        <dbReference type="ChEBI" id="CHEBI:29105"/>
    </cofactor>
    <text evidence="12 13 14">Binds 1 zinc ion per monomer.</text>
</comment>
<dbReference type="GO" id="GO:0003899">
    <property type="term" value="F:DNA-directed RNA polymerase activity"/>
    <property type="evidence" value="ECO:0007669"/>
    <property type="project" value="UniProtKB-UniRule"/>
</dbReference>
<dbReference type="SMART" id="SM00493">
    <property type="entry name" value="TOPRIM"/>
    <property type="match status" value="1"/>
</dbReference>
<dbReference type="Gene3D" id="1.10.860.10">
    <property type="entry name" value="DNAb Helicase, Chain A"/>
    <property type="match status" value="1"/>
</dbReference>
<feature type="zinc finger region" description="CHC2-type" evidence="12 14">
    <location>
        <begin position="39"/>
        <end position="63"/>
    </location>
</feature>
<dbReference type="InterPro" id="IPR002694">
    <property type="entry name" value="Znf_CHC2"/>
</dbReference>
<evidence type="ECO:0000256" key="14">
    <source>
        <dbReference type="PIRSR" id="PIRSR002811-1"/>
    </source>
</evidence>
<dbReference type="Pfam" id="PF01807">
    <property type="entry name" value="Zn_ribbon_DnaG"/>
    <property type="match status" value="1"/>
</dbReference>
<evidence type="ECO:0000313" key="17">
    <source>
        <dbReference type="Proteomes" id="UP000004754"/>
    </source>
</evidence>
<dbReference type="PANTHER" id="PTHR30313">
    <property type="entry name" value="DNA PRIMASE"/>
    <property type="match status" value="1"/>
</dbReference>
<keyword evidence="9" id="KW-0460">Magnesium</keyword>
<evidence type="ECO:0000256" key="4">
    <source>
        <dbReference type="ARBA" id="ARBA00022695"/>
    </source>
</evidence>
<keyword evidence="1 12" id="KW-0240">DNA-directed RNA polymerase</keyword>
<dbReference type="InterPro" id="IPR050219">
    <property type="entry name" value="DnaG_primase"/>
</dbReference>
<evidence type="ECO:0000256" key="7">
    <source>
        <dbReference type="ARBA" id="ARBA00022771"/>
    </source>
</evidence>
<dbReference type="InterPro" id="IPR006295">
    <property type="entry name" value="DNA_primase_DnaG"/>
</dbReference>
<evidence type="ECO:0000259" key="15">
    <source>
        <dbReference type="PROSITE" id="PS50880"/>
    </source>
</evidence>
<comment type="caution">
    <text evidence="16">The sequence shown here is derived from an EMBL/GenBank/DDBJ whole genome shotgun (WGS) entry which is preliminary data.</text>
</comment>
<keyword evidence="5 12" id="KW-0235">DNA replication</keyword>
<keyword evidence="3 12" id="KW-0808">Transferase</keyword>
<comment type="similarity">
    <text evidence="12 13">Belongs to the DnaG primase family.</text>
</comment>
<sequence>MPKYSEEIIQRVIEANDIIDVVSQYVQLKKSGHSYMGCCPFHNERTPSFSVSQDKQLYHCFGCGVGGNVISFVMDKENMSFPEAIQYLAERANIHLPKSTSEDDAKYQRKETLYELNRVLANHYYTLLKHQPDALAYLKERGIDIRTIKTFGLGYAADQWREACQYLTARQFKIDDIVDSGVEIKNDRGRFYDRFRNRLMIPIQNARDKIIGFGGRILSNEEHGPKYLNSPESLIFSKGTELFNLNRAKKNIVDNQLVVVEGYMDVIALYQRGIKNTVAALGTAFTSHHAKLLSRYVDEIVLCFDGDQAGENATNKAIAILKNSPLKIKVVRLNAEDDPDSYIRRNGVDAFRQQVREAQTAIEYQLTCLKKDNPLKTNDDRLTYVSQAVPIIREARSDIEKNFFSKLVAQSTGISAKMIYNAAIKNIGYSEDQIMPAFKKYLAEQKKKTPKAVLQAEKNIIIGLLNQTIPFNALDLTESHFSDAMFRQAFHEIKKCYQERKPMTGATVIAALDQPEAQQALTALIMESSNGEASPKESIRVLKQYKDAAAMRALQKKLKTLDPSDPEVARTLNALMELKKRKDSMQEVEDGR</sequence>
<dbReference type="PROSITE" id="PS50880">
    <property type="entry name" value="TOPRIM"/>
    <property type="match status" value="1"/>
</dbReference>
<dbReference type="InterPro" id="IPR006171">
    <property type="entry name" value="TOPRIM_dom"/>
</dbReference>
<comment type="function">
    <text evidence="12 13">RNA polymerase that catalyzes the synthesis of short RNA molecules used as primers for DNA polymerase during DNA replication.</text>
</comment>
<dbReference type="GO" id="GO:1990077">
    <property type="term" value="C:primosome complex"/>
    <property type="evidence" value="ECO:0007669"/>
    <property type="project" value="UniProtKB-KW"/>
</dbReference>
<keyword evidence="8 12" id="KW-0862">Zinc</keyword>
<organism evidence="16 17">
    <name type="scientific">Pseudoramibacter alactolyticus ATCC 23263</name>
    <dbReference type="NCBI Taxonomy" id="887929"/>
    <lineage>
        <taxon>Bacteria</taxon>
        <taxon>Bacillati</taxon>
        <taxon>Bacillota</taxon>
        <taxon>Clostridia</taxon>
        <taxon>Eubacteriales</taxon>
        <taxon>Eubacteriaceae</taxon>
        <taxon>Pseudoramibacter</taxon>
    </lineage>
</organism>
<dbReference type="GO" id="GO:0006269">
    <property type="term" value="P:DNA replication, synthesis of primer"/>
    <property type="evidence" value="ECO:0007669"/>
    <property type="project" value="UniProtKB-UniRule"/>
</dbReference>
<dbReference type="Proteomes" id="UP000004754">
    <property type="component" value="Unassembled WGS sequence"/>
</dbReference>
<keyword evidence="7 12" id="KW-0863">Zinc-finger</keyword>
<evidence type="ECO:0000256" key="9">
    <source>
        <dbReference type="ARBA" id="ARBA00022842"/>
    </source>
</evidence>
<comment type="subunit">
    <text evidence="12">Monomer. Interacts with DnaB.</text>
</comment>
<evidence type="ECO:0000256" key="3">
    <source>
        <dbReference type="ARBA" id="ARBA00022679"/>
    </source>
</evidence>
<evidence type="ECO:0000256" key="1">
    <source>
        <dbReference type="ARBA" id="ARBA00022478"/>
    </source>
</evidence>
<comment type="catalytic activity">
    <reaction evidence="12">
        <text>ssDNA + n NTP = ssDNA/pppN(pN)n-1 hybrid + (n-1) diphosphate.</text>
        <dbReference type="EC" id="2.7.7.101"/>
    </reaction>
</comment>
<dbReference type="InterPro" id="IPR019475">
    <property type="entry name" value="DNA_primase_DnaB-bd"/>
</dbReference>
<dbReference type="FunFam" id="3.90.580.10:FF:000001">
    <property type="entry name" value="DNA primase"/>
    <property type="match status" value="1"/>
</dbReference>
<accession>E6MF44</accession>
<dbReference type="SUPFAM" id="SSF56731">
    <property type="entry name" value="DNA primase core"/>
    <property type="match status" value="1"/>
</dbReference>
<keyword evidence="17" id="KW-1185">Reference proteome</keyword>
<dbReference type="NCBIfam" id="TIGR01391">
    <property type="entry name" value="dnaG"/>
    <property type="match status" value="1"/>
</dbReference>
<feature type="domain" description="Toprim" evidence="15">
    <location>
        <begin position="255"/>
        <end position="336"/>
    </location>
</feature>
<evidence type="ECO:0000256" key="10">
    <source>
        <dbReference type="ARBA" id="ARBA00023125"/>
    </source>
</evidence>
<evidence type="ECO:0000256" key="5">
    <source>
        <dbReference type="ARBA" id="ARBA00022705"/>
    </source>
</evidence>
<dbReference type="EC" id="2.7.7.101" evidence="12"/>
<name>E6MF44_9FIRM</name>
<dbReference type="HOGENOM" id="CLU_013501_3_3_9"/>
<dbReference type="PANTHER" id="PTHR30313:SF2">
    <property type="entry name" value="DNA PRIMASE"/>
    <property type="match status" value="1"/>
</dbReference>
<protein>
    <recommendedName>
        <fullName evidence="12 13">DNA primase</fullName>
        <ecNumber evidence="12">2.7.7.101</ecNumber>
    </recommendedName>
</protein>
<reference evidence="16 17" key="1">
    <citation type="submission" date="2010-12" db="EMBL/GenBank/DDBJ databases">
        <authorList>
            <person name="Muzny D."/>
            <person name="Qin X."/>
            <person name="Deng J."/>
            <person name="Jiang H."/>
            <person name="Liu Y."/>
            <person name="Qu J."/>
            <person name="Song X.-Z."/>
            <person name="Zhang L."/>
            <person name="Thornton R."/>
            <person name="Coyle M."/>
            <person name="Francisco L."/>
            <person name="Jackson L."/>
            <person name="Javaid M."/>
            <person name="Korchina V."/>
            <person name="Kovar C."/>
            <person name="Mata R."/>
            <person name="Mathew T."/>
            <person name="Ngo R."/>
            <person name="Nguyen L."/>
            <person name="Nguyen N."/>
            <person name="Okwuonu G."/>
            <person name="Ongeri F."/>
            <person name="Pham C."/>
            <person name="Simmons D."/>
            <person name="Wilczek-Boney K."/>
            <person name="Hale W."/>
            <person name="Jakkamsetti A."/>
            <person name="Pham P."/>
            <person name="Ruth R."/>
            <person name="San Lucas F."/>
            <person name="Warren J."/>
            <person name="Zhang J."/>
            <person name="Zhao Z."/>
            <person name="Zhou C."/>
            <person name="Zhu D."/>
            <person name="Lee S."/>
            <person name="Bess C."/>
            <person name="Blankenburg K."/>
            <person name="Forbes L."/>
            <person name="Fu Q."/>
            <person name="Gubbala S."/>
            <person name="Hirani K."/>
            <person name="Jayaseelan J.C."/>
            <person name="Lara F."/>
            <person name="Munidasa M."/>
            <person name="Palculict T."/>
            <person name="Patil S."/>
            <person name="Pu L.-L."/>
            <person name="Saada N."/>
            <person name="Tang L."/>
            <person name="Weissenberger G."/>
            <person name="Zhu Y."/>
            <person name="Hemphill L."/>
            <person name="Shang Y."/>
            <person name="Youmans B."/>
            <person name="Ayvaz T."/>
            <person name="Ross M."/>
            <person name="Santibanez J."/>
            <person name="Aqrawi P."/>
            <person name="Gross S."/>
            <person name="Joshi V."/>
            <person name="Fowler G."/>
            <person name="Nazareth L."/>
            <person name="Reid J."/>
            <person name="Worley K."/>
            <person name="Petrosino J."/>
            <person name="Highlander S."/>
            <person name="Gibbs R."/>
        </authorList>
    </citation>
    <scope>NUCLEOTIDE SEQUENCE [LARGE SCALE GENOMIC DNA]</scope>
    <source>
        <strain evidence="16 17">ATCC 23263</strain>
    </source>
</reference>
<dbReference type="GO" id="GO:0003677">
    <property type="term" value="F:DNA binding"/>
    <property type="evidence" value="ECO:0007669"/>
    <property type="project" value="UniProtKB-KW"/>
</dbReference>
<gene>
    <name evidence="12 16" type="primary">dnaG</name>
    <name evidence="16" type="ORF">HMP0721_0627</name>
</gene>
<dbReference type="SUPFAM" id="SSF57783">
    <property type="entry name" value="Zinc beta-ribbon"/>
    <property type="match status" value="1"/>
</dbReference>
<dbReference type="GO" id="GO:0005737">
    <property type="term" value="C:cytoplasm"/>
    <property type="evidence" value="ECO:0007669"/>
    <property type="project" value="TreeGrafter"/>
</dbReference>
<dbReference type="OrthoDB" id="9803773at2"/>
<keyword evidence="4 12" id="KW-0548">Nucleotidyltransferase</keyword>
<dbReference type="InterPro" id="IPR036977">
    <property type="entry name" value="DNA_primase_Znf_CHC2"/>
</dbReference>
<evidence type="ECO:0000256" key="12">
    <source>
        <dbReference type="HAMAP-Rule" id="MF_00974"/>
    </source>
</evidence>